<accession>A0AAV3YGS3</accession>
<comment type="caution">
    <text evidence="1">The sequence shown here is derived from an EMBL/GenBank/DDBJ whole genome shotgun (WGS) entry which is preliminary data.</text>
</comment>
<organism evidence="1 2">
    <name type="scientific">Plakobranchus ocellatus</name>
    <dbReference type="NCBI Taxonomy" id="259542"/>
    <lineage>
        <taxon>Eukaryota</taxon>
        <taxon>Metazoa</taxon>
        <taxon>Spiralia</taxon>
        <taxon>Lophotrochozoa</taxon>
        <taxon>Mollusca</taxon>
        <taxon>Gastropoda</taxon>
        <taxon>Heterobranchia</taxon>
        <taxon>Euthyneura</taxon>
        <taxon>Panpulmonata</taxon>
        <taxon>Sacoglossa</taxon>
        <taxon>Placobranchoidea</taxon>
        <taxon>Plakobranchidae</taxon>
        <taxon>Plakobranchus</taxon>
    </lineage>
</organism>
<protein>
    <submittedName>
        <fullName evidence="1">Uncharacterized protein</fullName>
    </submittedName>
</protein>
<evidence type="ECO:0000313" key="2">
    <source>
        <dbReference type="Proteomes" id="UP000735302"/>
    </source>
</evidence>
<gene>
    <name evidence="1" type="ORF">PoB_000793200</name>
</gene>
<name>A0AAV3YGS3_9GAST</name>
<dbReference type="EMBL" id="BLXT01000924">
    <property type="protein sequence ID" value="GFN81426.1"/>
    <property type="molecule type" value="Genomic_DNA"/>
</dbReference>
<proteinExistence type="predicted"/>
<keyword evidence="2" id="KW-1185">Reference proteome</keyword>
<evidence type="ECO:0000313" key="1">
    <source>
        <dbReference type="EMBL" id="GFN81426.1"/>
    </source>
</evidence>
<reference evidence="1 2" key="1">
    <citation type="journal article" date="2021" name="Elife">
        <title>Chloroplast acquisition without the gene transfer in kleptoplastic sea slugs, Plakobranchus ocellatus.</title>
        <authorList>
            <person name="Maeda T."/>
            <person name="Takahashi S."/>
            <person name="Yoshida T."/>
            <person name="Shimamura S."/>
            <person name="Takaki Y."/>
            <person name="Nagai Y."/>
            <person name="Toyoda A."/>
            <person name="Suzuki Y."/>
            <person name="Arimoto A."/>
            <person name="Ishii H."/>
            <person name="Satoh N."/>
            <person name="Nishiyama T."/>
            <person name="Hasebe M."/>
            <person name="Maruyama T."/>
            <person name="Minagawa J."/>
            <person name="Obokata J."/>
            <person name="Shigenobu S."/>
        </authorList>
    </citation>
    <scope>NUCLEOTIDE SEQUENCE [LARGE SCALE GENOMIC DNA]</scope>
</reference>
<sequence length="144" mass="15628">MRTTGTGIRLRWTWDLGLGKSRLAWLQTMSSSLTLSAGISFFRLLLPASPRLTDAGGTLDSKFALRSADPQTLDILTEHVTGAMTLADDDDDDDDGDDEEKDILPTLLLSTSSISLTAHRKPLKGRSLVLSSVTAIRETLGRVQ</sequence>
<dbReference type="AlphaFoldDB" id="A0AAV3YGS3"/>
<dbReference type="Proteomes" id="UP000735302">
    <property type="component" value="Unassembled WGS sequence"/>
</dbReference>